<organism evidence="2 3">
    <name type="scientific">Prauserella shujinwangii</name>
    <dbReference type="NCBI Taxonomy" id="1453103"/>
    <lineage>
        <taxon>Bacteria</taxon>
        <taxon>Bacillati</taxon>
        <taxon>Actinomycetota</taxon>
        <taxon>Actinomycetes</taxon>
        <taxon>Pseudonocardiales</taxon>
        <taxon>Pseudonocardiaceae</taxon>
        <taxon>Prauserella</taxon>
    </lineage>
</organism>
<name>A0A2T0LLT1_9PSEU</name>
<gene>
    <name evidence="2" type="ORF">B0I33_113153</name>
</gene>
<comment type="caution">
    <text evidence="2">The sequence shown here is derived from an EMBL/GenBank/DDBJ whole genome shotgun (WGS) entry which is preliminary data.</text>
</comment>
<proteinExistence type="predicted"/>
<feature type="region of interest" description="Disordered" evidence="1">
    <location>
        <begin position="25"/>
        <end position="149"/>
    </location>
</feature>
<dbReference type="RefSeq" id="WP_106181976.1">
    <property type="nucleotide sequence ID" value="NZ_PVNH01000013.1"/>
</dbReference>
<feature type="compositionally biased region" description="Pro residues" evidence="1">
    <location>
        <begin position="103"/>
        <end position="123"/>
    </location>
</feature>
<dbReference type="Proteomes" id="UP000238362">
    <property type="component" value="Unassembled WGS sequence"/>
</dbReference>
<reference evidence="2 3" key="1">
    <citation type="submission" date="2018-03" db="EMBL/GenBank/DDBJ databases">
        <title>Genomic Encyclopedia of Type Strains, Phase III (KMG-III): the genomes of soil and plant-associated and newly described type strains.</title>
        <authorList>
            <person name="Whitman W."/>
        </authorList>
    </citation>
    <scope>NUCLEOTIDE SEQUENCE [LARGE SCALE GENOMIC DNA]</scope>
    <source>
        <strain evidence="2 3">CGMCC 4.7125</strain>
    </source>
</reference>
<dbReference type="OrthoDB" id="9994737at2"/>
<dbReference type="EMBL" id="PVNH01000013">
    <property type="protein sequence ID" value="PRX43987.1"/>
    <property type="molecule type" value="Genomic_DNA"/>
</dbReference>
<feature type="compositionally biased region" description="Basic and acidic residues" evidence="1">
    <location>
        <begin position="81"/>
        <end position="92"/>
    </location>
</feature>
<evidence type="ECO:0000256" key="1">
    <source>
        <dbReference type="SAM" id="MobiDB-lite"/>
    </source>
</evidence>
<dbReference type="AlphaFoldDB" id="A0A2T0LLT1"/>
<evidence type="ECO:0000313" key="3">
    <source>
        <dbReference type="Proteomes" id="UP000238362"/>
    </source>
</evidence>
<sequence length="149" mass="16674">MTISGADPALVQRLAETQNRVRDTSAGIAERVREQSRAVTEAAEQRKEANARHSAELDRRAEERQGGKDDPAARNQWLQRTETRETTYRFGDDEPAAEASGPQPAPRSPEPLPPPQPPLPPREPVSRGRHAQRDPDFDDDDFSNNSWLT</sequence>
<accession>A0A2T0LLT1</accession>
<feature type="compositionally biased region" description="Basic and acidic residues" evidence="1">
    <location>
        <begin position="43"/>
        <end position="72"/>
    </location>
</feature>
<evidence type="ECO:0000313" key="2">
    <source>
        <dbReference type="EMBL" id="PRX43987.1"/>
    </source>
</evidence>
<protein>
    <submittedName>
        <fullName evidence="2">Uncharacterized protein</fullName>
    </submittedName>
</protein>
<keyword evidence="3" id="KW-1185">Reference proteome</keyword>